<accession>A0AAD6R5E6</accession>
<dbReference type="AlphaFoldDB" id="A0AAD6R5E6"/>
<gene>
    <name evidence="1" type="ORF">NC653_007992</name>
</gene>
<protein>
    <submittedName>
        <fullName evidence="1">Uncharacterized protein</fullName>
    </submittedName>
</protein>
<sequence>MDSNETEVCPIKKALEICAPSSLGSQLNWAVESDSVSSQAMDDAARQPCLREQGLSALQNDANKSVEERVLGKLLSYGLRDNLHALSVASTASKFVIWAPSGNGKASRTWVGNERAWLMWVGFSFFVKRCTCSIPFQETKSFYEERRLLWEQRLAILP</sequence>
<proteinExistence type="predicted"/>
<organism evidence="1 2">
    <name type="scientific">Populus alba x Populus x berolinensis</name>
    <dbReference type="NCBI Taxonomy" id="444605"/>
    <lineage>
        <taxon>Eukaryota</taxon>
        <taxon>Viridiplantae</taxon>
        <taxon>Streptophyta</taxon>
        <taxon>Embryophyta</taxon>
        <taxon>Tracheophyta</taxon>
        <taxon>Spermatophyta</taxon>
        <taxon>Magnoliopsida</taxon>
        <taxon>eudicotyledons</taxon>
        <taxon>Gunneridae</taxon>
        <taxon>Pentapetalae</taxon>
        <taxon>rosids</taxon>
        <taxon>fabids</taxon>
        <taxon>Malpighiales</taxon>
        <taxon>Salicaceae</taxon>
        <taxon>Saliceae</taxon>
        <taxon>Populus</taxon>
    </lineage>
</organism>
<name>A0AAD6R5E6_9ROSI</name>
<dbReference type="EMBL" id="JAQIZT010000003">
    <property type="protein sequence ID" value="KAJ7002653.1"/>
    <property type="molecule type" value="Genomic_DNA"/>
</dbReference>
<evidence type="ECO:0000313" key="1">
    <source>
        <dbReference type="EMBL" id="KAJ7002653.1"/>
    </source>
</evidence>
<reference evidence="1" key="1">
    <citation type="journal article" date="2023" name="Mol. Ecol. Resour.">
        <title>Chromosome-level genome assembly of a triploid poplar Populus alba 'Berolinensis'.</title>
        <authorList>
            <person name="Chen S."/>
            <person name="Yu Y."/>
            <person name="Wang X."/>
            <person name="Wang S."/>
            <person name="Zhang T."/>
            <person name="Zhou Y."/>
            <person name="He R."/>
            <person name="Meng N."/>
            <person name="Wang Y."/>
            <person name="Liu W."/>
            <person name="Liu Z."/>
            <person name="Liu J."/>
            <person name="Guo Q."/>
            <person name="Huang H."/>
            <person name="Sederoff R.R."/>
            <person name="Wang G."/>
            <person name="Qu G."/>
            <person name="Chen S."/>
        </authorList>
    </citation>
    <scope>NUCLEOTIDE SEQUENCE</scope>
    <source>
        <strain evidence="1">SC-2020</strain>
    </source>
</reference>
<comment type="caution">
    <text evidence="1">The sequence shown here is derived from an EMBL/GenBank/DDBJ whole genome shotgun (WGS) entry which is preliminary data.</text>
</comment>
<keyword evidence="2" id="KW-1185">Reference proteome</keyword>
<evidence type="ECO:0000313" key="2">
    <source>
        <dbReference type="Proteomes" id="UP001164929"/>
    </source>
</evidence>
<dbReference type="Proteomes" id="UP001164929">
    <property type="component" value="Chromosome 3"/>
</dbReference>